<evidence type="ECO:0000313" key="1">
    <source>
        <dbReference type="EMBL" id="KAJ8972947.1"/>
    </source>
</evidence>
<reference evidence="1" key="1">
    <citation type="journal article" date="2023" name="Insect Mol. Biol.">
        <title>Genome sequencing provides insights into the evolution of gene families encoding plant cell wall-degrading enzymes in longhorned beetles.</title>
        <authorList>
            <person name="Shin N.R."/>
            <person name="Okamura Y."/>
            <person name="Kirsch R."/>
            <person name="Pauchet Y."/>
        </authorList>
    </citation>
    <scope>NUCLEOTIDE SEQUENCE</scope>
    <source>
        <strain evidence="1">MMC_N1</strain>
    </source>
</reference>
<dbReference type="Proteomes" id="UP001162164">
    <property type="component" value="Unassembled WGS sequence"/>
</dbReference>
<keyword evidence="2" id="KW-1185">Reference proteome</keyword>
<evidence type="ECO:0000313" key="2">
    <source>
        <dbReference type="Proteomes" id="UP001162164"/>
    </source>
</evidence>
<name>A0ABQ9J4H3_9CUCU</name>
<accession>A0ABQ9J4H3</accession>
<protein>
    <submittedName>
        <fullName evidence="1">Uncharacterized protein</fullName>
    </submittedName>
</protein>
<comment type="caution">
    <text evidence="1">The sequence shown here is derived from an EMBL/GenBank/DDBJ whole genome shotgun (WGS) entry which is preliminary data.</text>
</comment>
<gene>
    <name evidence="1" type="ORF">NQ317_004371</name>
</gene>
<proteinExistence type="predicted"/>
<organism evidence="1 2">
    <name type="scientific">Molorchus minor</name>
    <dbReference type="NCBI Taxonomy" id="1323400"/>
    <lineage>
        <taxon>Eukaryota</taxon>
        <taxon>Metazoa</taxon>
        <taxon>Ecdysozoa</taxon>
        <taxon>Arthropoda</taxon>
        <taxon>Hexapoda</taxon>
        <taxon>Insecta</taxon>
        <taxon>Pterygota</taxon>
        <taxon>Neoptera</taxon>
        <taxon>Endopterygota</taxon>
        <taxon>Coleoptera</taxon>
        <taxon>Polyphaga</taxon>
        <taxon>Cucujiformia</taxon>
        <taxon>Chrysomeloidea</taxon>
        <taxon>Cerambycidae</taxon>
        <taxon>Lamiinae</taxon>
        <taxon>Monochamini</taxon>
        <taxon>Molorchus</taxon>
    </lineage>
</organism>
<dbReference type="EMBL" id="JAPWTJ010001269">
    <property type="protein sequence ID" value="KAJ8972947.1"/>
    <property type="molecule type" value="Genomic_DNA"/>
</dbReference>
<sequence length="209" mass="24184">MKTGGGPYKVGTMSDLDVAIVNMRDEQIHGISNTYYYDNDNCQTVIANCETGNEHDYSAHNQSEIVYDNININSTTNEYSGKLPDDVDCYETQNVLNETYLCEGNEENREPEEQIEMENEVLLENNWSTYSSNKLRQPTSSKLMVSKDIKTIGNMAKKRSILVEKKHITKKYVSRNEQLIQGKLKFVRLQKEKFLEEHSLKIELLRKKD</sequence>